<dbReference type="PANTHER" id="PTHR23155:SF1152">
    <property type="entry name" value="AAA+ ATPASE DOMAIN-CONTAINING PROTEIN"/>
    <property type="match status" value="1"/>
</dbReference>
<organism evidence="16 17">
    <name type="scientific">Oldenlandia corymbosa var. corymbosa</name>
    <dbReference type="NCBI Taxonomy" id="529605"/>
    <lineage>
        <taxon>Eukaryota</taxon>
        <taxon>Viridiplantae</taxon>
        <taxon>Streptophyta</taxon>
        <taxon>Embryophyta</taxon>
        <taxon>Tracheophyta</taxon>
        <taxon>Spermatophyta</taxon>
        <taxon>Magnoliopsida</taxon>
        <taxon>eudicotyledons</taxon>
        <taxon>Gunneridae</taxon>
        <taxon>Pentapetalae</taxon>
        <taxon>asterids</taxon>
        <taxon>lamiids</taxon>
        <taxon>Gentianales</taxon>
        <taxon>Rubiaceae</taxon>
        <taxon>Rubioideae</taxon>
        <taxon>Spermacoceae</taxon>
        <taxon>Hedyotis-Oldenlandia complex</taxon>
        <taxon>Oldenlandia</taxon>
    </lineage>
</organism>
<dbReference type="FunFam" id="1.10.10.10:FF:000322">
    <property type="entry name" value="Probable disease resistance protein At1g63360"/>
    <property type="match status" value="1"/>
</dbReference>
<comment type="similarity">
    <text evidence="3">Belongs to the disease resistance NB-LRR family.</text>
</comment>
<dbReference type="GO" id="GO:0005737">
    <property type="term" value="C:cytoplasm"/>
    <property type="evidence" value="ECO:0007669"/>
    <property type="project" value="UniProtKB-SubCell"/>
</dbReference>
<dbReference type="GO" id="GO:0051607">
    <property type="term" value="P:defense response to virus"/>
    <property type="evidence" value="ECO:0007669"/>
    <property type="project" value="UniProtKB-ARBA"/>
</dbReference>
<sequence length="1282" mass="148364">MEKFVQDAIDDLESISQLIGRELYEVWRLKGRLRCVKVFYLCGKKWSEDAGLNTSLCTMVETIHIHSLEILILCLKLREDNDAFLLSKRLEDIADEFIGRISNSIFPGIEELHQMFSDNPLRTNSSPAMEIEKVLDIIECLLQSIHGLFDLEDLEATVRFWKNFILFARLHGLGHMQMVDFFIHIGGLAVDAACFIFKNWYRNRSLADTSIRYKLMRRMEPEEFQVCGIYVRVLQEVLKLPPAKHPTERNHALMSAEFVDSLSFLLLTLLFRGTFFLDIFHHQMHKLHERLRFLSTTLKKHCDNIVELHQPTHGLIGPVICKGGIIIFYLFLRKEDEVSFFEKLGFCFSDFEENFKLIKAVDKETPGYPLALACPQTNLLGFLDFVSEKVKSFILHKVGSLGAAEKDKFQTLQNDLVVLRSFLFDVVKQRDQDEMLQSLYSRIAKVSYEIEFILDSLEVGCSLRSFDMLLNNITLEIEHTKAEVSEISFNSIGLAIKVQDTPKTYSNAPSAAKILEINEPMVGLDDEIQIIIDRLTRGTKQLDIVSVVGMAGLGKTTLAKNVYHHGAITAHFNIRSWCTVSQVYSKRSLLIEILSGTGYSSIGEDSKMREDDLALLLYQSLKGKNYLVVLDDVWDAEVWSILKISFPNDNKGNRILLTSRHENMALQIKPHSGNPHQLRLRTDIESWELFQMKIYFEECCPIEVLARAKAISQHCKGLPLMILVVAGFLSNMETGMWGEVEDILREGSGIVTDQCKETLDLSYRHLPNYLKQCFLYFGLFKEDLQIPTRELLQMWIAEGFVERTEREQQLEDVAQGYMLELIQRNLVMVAQTGSKGKVKYCVLHDLLHDFSRAKGIEESFMHRVHGHELNTYTEPDMSYRLSVYPEGVHEFMEPKLLWPRLRTLLIESHDKMFSQAHCWYGIIYNFCQYKLLRVLDLRKMGRFVFFPSVVQLLTHLKFLAFQVACLSVMIPPSIANLSNLETFIVLGGKELLLPNTLWNMRKLKHLQGRSHWVLPTEIAEHLFNLENLLTLSTVKFSCGLTMMKEVLRKFPNLRRLKCYLNQDEVRSMEDSLMLDFFSQLESLSVLGNGPFLWTCHHFPNQFQFPQNLKKLTAYCFYLTQSQISTIGELPNLEVLKLDQVMFTDDDWNIEEEGTFLKLKFLKLRLMALERWTAMDDNFPYLETLVLEYCRKLKELPSCLAESSTLRVIKVIDCPHAAASIKKIHEMQMDWGNEDLKVVTDFEAEEMNKHQESEDEESDHDDEVEIENEECDDDDEVEIKNDW</sequence>
<dbReference type="InterPro" id="IPR036388">
    <property type="entry name" value="WH-like_DNA-bd_sf"/>
</dbReference>
<dbReference type="InterPro" id="IPR027417">
    <property type="entry name" value="P-loop_NTPase"/>
</dbReference>
<dbReference type="PANTHER" id="PTHR23155">
    <property type="entry name" value="DISEASE RESISTANCE PROTEIN RP"/>
    <property type="match status" value="1"/>
</dbReference>
<dbReference type="GO" id="GO:0005524">
    <property type="term" value="F:ATP binding"/>
    <property type="evidence" value="ECO:0007669"/>
    <property type="project" value="UniProtKB-KW"/>
</dbReference>
<evidence type="ECO:0000313" key="17">
    <source>
        <dbReference type="Proteomes" id="UP001161247"/>
    </source>
</evidence>
<evidence type="ECO:0000256" key="10">
    <source>
        <dbReference type="ARBA" id="ARBA00022840"/>
    </source>
</evidence>
<dbReference type="InterPro" id="IPR032675">
    <property type="entry name" value="LRR_dom_sf"/>
</dbReference>
<feature type="domain" description="Disease resistance protein winged helix" evidence="14">
    <location>
        <begin position="779"/>
        <end position="850"/>
    </location>
</feature>
<evidence type="ECO:0000256" key="11">
    <source>
        <dbReference type="SAM" id="MobiDB-lite"/>
    </source>
</evidence>
<dbReference type="InterPro" id="IPR055414">
    <property type="entry name" value="LRR_R13L4/SHOC2-like"/>
</dbReference>
<keyword evidence="17" id="KW-1185">Reference proteome</keyword>
<dbReference type="Gene3D" id="1.10.8.430">
    <property type="entry name" value="Helical domain of apoptotic protease-activating factors"/>
    <property type="match status" value="1"/>
</dbReference>
<dbReference type="GO" id="GO:0009626">
    <property type="term" value="P:plant-type hypersensitive response"/>
    <property type="evidence" value="ECO:0007669"/>
    <property type="project" value="UniProtKB-KW"/>
</dbReference>
<dbReference type="Proteomes" id="UP001161247">
    <property type="component" value="Chromosome 7"/>
</dbReference>
<evidence type="ECO:0000256" key="6">
    <source>
        <dbReference type="ARBA" id="ARBA00022667"/>
    </source>
</evidence>
<comment type="function">
    <text evidence="1">Confers resistance to late blight (Phytophthora infestans) races carrying the avirulence gene Avr1. Resistance proteins guard the plant against pathogens that contain an appropriate avirulence protein via an indirect interaction with this avirulence protein. That triggers a defense system including the hypersensitive response, which restricts the pathogen growth.</text>
</comment>
<evidence type="ECO:0000256" key="3">
    <source>
        <dbReference type="ARBA" id="ARBA00008894"/>
    </source>
</evidence>
<evidence type="ECO:0000256" key="2">
    <source>
        <dbReference type="ARBA" id="ARBA00004496"/>
    </source>
</evidence>
<comment type="subcellular location">
    <subcellularLocation>
        <location evidence="2">Cytoplasm</location>
    </subcellularLocation>
</comment>
<evidence type="ECO:0000256" key="9">
    <source>
        <dbReference type="ARBA" id="ARBA00022821"/>
    </source>
</evidence>
<feature type="domain" description="Disease resistance R13L4/SHOC-2-like LRR" evidence="15">
    <location>
        <begin position="924"/>
        <end position="1243"/>
    </location>
</feature>
<evidence type="ECO:0000256" key="4">
    <source>
        <dbReference type="ARBA" id="ARBA00022490"/>
    </source>
</evidence>
<dbReference type="Gene3D" id="3.40.50.300">
    <property type="entry name" value="P-loop containing nucleotide triphosphate hydrolases"/>
    <property type="match status" value="1"/>
</dbReference>
<dbReference type="InterPro" id="IPR021929">
    <property type="entry name" value="R1A-like_N"/>
</dbReference>
<dbReference type="Gene3D" id="3.80.10.10">
    <property type="entry name" value="Ribonuclease Inhibitor"/>
    <property type="match status" value="1"/>
</dbReference>
<accession>A0AAV1DV41</accession>
<dbReference type="FunFam" id="3.40.50.300:FF:001091">
    <property type="entry name" value="Probable disease resistance protein At1g61300"/>
    <property type="match status" value="1"/>
</dbReference>
<protein>
    <submittedName>
        <fullName evidence="16">OLC1v1012068C2</fullName>
    </submittedName>
</protein>
<evidence type="ECO:0000259" key="15">
    <source>
        <dbReference type="Pfam" id="PF23598"/>
    </source>
</evidence>
<evidence type="ECO:0000259" key="13">
    <source>
        <dbReference type="Pfam" id="PF12061"/>
    </source>
</evidence>
<reference evidence="16" key="1">
    <citation type="submission" date="2023-03" db="EMBL/GenBank/DDBJ databases">
        <authorList>
            <person name="Julca I."/>
        </authorList>
    </citation>
    <scope>NUCLEOTIDE SEQUENCE</scope>
</reference>
<keyword evidence="8" id="KW-0547">Nucleotide-binding</keyword>
<dbReference type="Pfam" id="PF23559">
    <property type="entry name" value="WHD_DRP"/>
    <property type="match status" value="1"/>
</dbReference>
<dbReference type="EMBL" id="OX459124">
    <property type="protein sequence ID" value="CAI9111756.1"/>
    <property type="molecule type" value="Genomic_DNA"/>
</dbReference>
<evidence type="ECO:0000259" key="14">
    <source>
        <dbReference type="Pfam" id="PF23559"/>
    </source>
</evidence>
<dbReference type="SUPFAM" id="SSF52540">
    <property type="entry name" value="P-loop containing nucleoside triphosphate hydrolases"/>
    <property type="match status" value="1"/>
</dbReference>
<feature type="domain" description="NB-ARC" evidence="12">
    <location>
        <begin position="526"/>
        <end position="694"/>
    </location>
</feature>
<dbReference type="Pfam" id="PF00931">
    <property type="entry name" value="NB-ARC"/>
    <property type="match status" value="1"/>
</dbReference>
<evidence type="ECO:0000259" key="12">
    <source>
        <dbReference type="Pfam" id="PF00931"/>
    </source>
</evidence>
<evidence type="ECO:0000313" key="16">
    <source>
        <dbReference type="EMBL" id="CAI9111756.1"/>
    </source>
</evidence>
<evidence type="ECO:0000256" key="5">
    <source>
        <dbReference type="ARBA" id="ARBA00022614"/>
    </source>
</evidence>
<name>A0AAV1DV41_OLDCO</name>
<proteinExistence type="inferred from homology"/>
<feature type="compositionally biased region" description="Basic and acidic residues" evidence="11">
    <location>
        <begin position="1241"/>
        <end position="1251"/>
    </location>
</feature>
<dbReference type="InterPro" id="IPR044974">
    <property type="entry name" value="Disease_R_plants"/>
</dbReference>
<keyword evidence="7" id="KW-0677">Repeat</keyword>
<dbReference type="InterPro" id="IPR058922">
    <property type="entry name" value="WHD_DRP"/>
</dbReference>
<dbReference type="PRINTS" id="PR00364">
    <property type="entry name" value="DISEASERSIST"/>
</dbReference>
<dbReference type="SUPFAM" id="SSF52058">
    <property type="entry name" value="L domain-like"/>
    <property type="match status" value="1"/>
</dbReference>
<keyword evidence="9" id="KW-0611">Plant defense</keyword>
<keyword evidence="5" id="KW-0433">Leucine-rich repeat</keyword>
<evidence type="ECO:0000256" key="1">
    <source>
        <dbReference type="ARBA" id="ARBA00002074"/>
    </source>
</evidence>
<gene>
    <name evidence="16" type="ORF">OLC1_LOCUS19075</name>
</gene>
<dbReference type="Pfam" id="PF23598">
    <property type="entry name" value="LRR_14"/>
    <property type="match status" value="1"/>
</dbReference>
<evidence type="ECO:0000256" key="7">
    <source>
        <dbReference type="ARBA" id="ARBA00022737"/>
    </source>
</evidence>
<feature type="compositionally biased region" description="Acidic residues" evidence="11">
    <location>
        <begin position="1252"/>
        <end position="1276"/>
    </location>
</feature>
<keyword evidence="10" id="KW-0067">ATP-binding</keyword>
<dbReference type="Gene3D" id="1.10.10.10">
    <property type="entry name" value="Winged helix-like DNA-binding domain superfamily/Winged helix DNA-binding domain"/>
    <property type="match status" value="1"/>
</dbReference>
<keyword evidence="6" id="KW-0381">Hypersensitive response</keyword>
<dbReference type="GO" id="GO:0043531">
    <property type="term" value="F:ADP binding"/>
    <property type="evidence" value="ECO:0007669"/>
    <property type="project" value="InterPro"/>
</dbReference>
<feature type="region of interest" description="Disordered" evidence="11">
    <location>
        <begin position="1241"/>
        <end position="1282"/>
    </location>
</feature>
<keyword evidence="4" id="KW-0963">Cytoplasm</keyword>
<dbReference type="Pfam" id="PF12061">
    <property type="entry name" value="NB-LRR"/>
    <property type="match status" value="1"/>
</dbReference>
<evidence type="ECO:0000256" key="8">
    <source>
        <dbReference type="ARBA" id="ARBA00022741"/>
    </source>
</evidence>
<feature type="domain" description="Late blight resistance protein R1A-like N-terminal" evidence="13">
    <location>
        <begin position="151"/>
        <end position="359"/>
    </location>
</feature>
<dbReference type="InterPro" id="IPR042197">
    <property type="entry name" value="Apaf_helical"/>
</dbReference>
<dbReference type="InterPro" id="IPR002182">
    <property type="entry name" value="NB-ARC"/>
</dbReference>